<name>A0A1T5B4I2_9SPHI</name>
<gene>
    <name evidence="2" type="ORF">SAMN05661099_1286</name>
</gene>
<keyword evidence="1" id="KW-0732">Signal</keyword>
<dbReference type="AlphaFoldDB" id="A0A1T5B4I2"/>
<organism evidence="2 3">
    <name type="scientific">Daejeonella lutea</name>
    <dbReference type="NCBI Taxonomy" id="572036"/>
    <lineage>
        <taxon>Bacteria</taxon>
        <taxon>Pseudomonadati</taxon>
        <taxon>Bacteroidota</taxon>
        <taxon>Sphingobacteriia</taxon>
        <taxon>Sphingobacteriales</taxon>
        <taxon>Sphingobacteriaceae</taxon>
        <taxon>Daejeonella</taxon>
    </lineage>
</organism>
<sequence length="263" mass="28950">MKFLLFLFMLLCADVKAQNPGPILSAMGSGGTAVSGIWSLQQNPAGIARLRRAHLTMAYEQRFLDEELSTQTALFAAPFSQGVIGASFDSYGFSEYKEIQTGLFYAKGFGDSFTMAVGARFHQLNIKNYGSAKAYTVELGFQLKLTDNLTIASHLSNPNRSRYTIETDPGLPVKLSFGASYIISDRILMSLDVRKVLTDPLDGMAGIQYNLVDWFSLRGGVSANPFKQYTGFGINHKRIHVDVAVTSHQNLGYTPQIALGYEF</sequence>
<dbReference type="SUPFAM" id="SSF56935">
    <property type="entry name" value="Porins"/>
    <property type="match status" value="1"/>
</dbReference>
<feature type="chain" id="PRO_5012256349" description="Outer membrane protein beta-barrel domain-containing protein" evidence="1">
    <location>
        <begin position="18"/>
        <end position="263"/>
    </location>
</feature>
<keyword evidence="3" id="KW-1185">Reference proteome</keyword>
<dbReference type="EMBL" id="FUYR01000001">
    <property type="protein sequence ID" value="SKB42171.1"/>
    <property type="molecule type" value="Genomic_DNA"/>
</dbReference>
<feature type="signal peptide" evidence="1">
    <location>
        <begin position="1"/>
        <end position="17"/>
    </location>
</feature>
<proteinExistence type="predicted"/>
<dbReference type="OrthoDB" id="748007at2"/>
<dbReference type="Proteomes" id="UP000189981">
    <property type="component" value="Unassembled WGS sequence"/>
</dbReference>
<accession>A0A1T5B4I2</accession>
<evidence type="ECO:0000256" key="1">
    <source>
        <dbReference type="SAM" id="SignalP"/>
    </source>
</evidence>
<dbReference type="Gene3D" id="2.40.160.60">
    <property type="entry name" value="Outer membrane protein transport protein (OMPP1/FadL/TodX)"/>
    <property type="match status" value="1"/>
</dbReference>
<dbReference type="STRING" id="572036.SAMN05661099_1286"/>
<evidence type="ECO:0008006" key="4">
    <source>
        <dbReference type="Google" id="ProtNLM"/>
    </source>
</evidence>
<protein>
    <recommendedName>
        <fullName evidence="4">Outer membrane protein beta-barrel domain-containing protein</fullName>
    </recommendedName>
</protein>
<reference evidence="3" key="1">
    <citation type="submission" date="2017-02" db="EMBL/GenBank/DDBJ databases">
        <authorList>
            <person name="Varghese N."/>
            <person name="Submissions S."/>
        </authorList>
    </citation>
    <scope>NUCLEOTIDE SEQUENCE [LARGE SCALE GENOMIC DNA]</scope>
    <source>
        <strain evidence="3">DSM 22385</strain>
    </source>
</reference>
<evidence type="ECO:0000313" key="3">
    <source>
        <dbReference type="Proteomes" id="UP000189981"/>
    </source>
</evidence>
<dbReference type="RefSeq" id="WP_079701778.1">
    <property type="nucleotide sequence ID" value="NZ_FUYR01000001.1"/>
</dbReference>
<evidence type="ECO:0000313" key="2">
    <source>
        <dbReference type="EMBL" id="SKB42171.1"/>
    </source>
</evidence>